<gene>
    <name evidence="2" type="ORF">GTP91_02970</name>
</gene>
<dbReference type="AlphaFoldDB" id="A0A845FZD3"/>
<organism evidence="2 3">
    <name type="scientific">Duganella vulcania</name>
    <dbReference type="NCBI Taxonomy" id="2692166"/>
    <lineage>
        <taxon>Bacteria</taxon>
        <taxon>Pseudomonadati</taxon>
        <taxon>Pseudomonadota</taxon>
        <taxon>Betaproteobacteria</taxon>
        <taxon>Burkholderiales</taxon>
        <taxon>Oxalobacteraceae</taxon>
        <taxon>Telluria group</taxon>
        <taxon>Duganella</taxon>
    </lineage>
</organism>
<dbReference type="Proteomes" id="UP000470302">
    <property type="component" value="Unassembled WGS sequence"/>
</dbReference>
<reference evidence="2 3" key="1">
    <citation type="submission" date="2020-01" db="EMBL/GenBank/DDBJ databases">
        <title>Novel species isolated from a subtropical stream in China.</title>
        <authorList>
            <person name="Lu H."/>
        </authorList>
    </citation>
    <scope>NUCLEOTIDE SEQUENCE [LARGE SCALE GENOMIC DNA]</scope>
    <source>
        <strain evidence="2 3">FT82W</strain>
    </source>
</reference>
<evidence type="ECO:0000313" key="2">
    <source>
        <dbReference type="EMBL" id="MYM86137.1"/>
    </source>
</evidence>
<sequence>MTVKRVALALWIFCCAQVALADELRIPVPGEGWMLKLDAPAMSEVAAAREGHVYSGNAGKLNLSLHVSKPLCEGGDSDDNRYKCFVKKMRSFPYIVSNSVRANTVAGGVQVTYLIEVPVGERKVRAFNLYYLFVKNGKWADLHVSLVQPSKDELESVFKLIETVAVIDENPSL</sequence>
<keyword evidence="1" id="KW-0732">Signal</keyword>
<feature type="signal peptide" evidence="1">
    <location>
        <begin position="1"/>
        <end position="21"/>
    </location>
</feature>
<name>A0A845FZD3_9BURK</name>
<feature type="chain" id="PRO_5032638137" evidence="1">
    <location>
        <begin position="22"/>
        <end position="173"/>
    </location>
</feature>
<dbReference type="RefSeq" id="WP_161095415.1">
    <property type="nucleotide sequence ID" value="NZ_WWCW01000005.1"/>
</dbReference>
<accession>A0A845FZD3</accession>
<proteinExistence type="predicted"/>
<comment type="caution">
    <text evidence="2">The sequence shown here is derived from an EMBL/GenBank/DDBJ whole genome shotgun (WGS) entry which is preliminary data.</text>
</comment>
<protein>
    <submittedName>
        <fullName evidence="2">Uncharacterized protein</fullName>
    </submittedName>
</protein>
<evidence type="ECO:0000313" key="3">
    <source>
        <dbReference type="Proteomes" id="UP000470302"/>
    </source>
</evidence>
<dbReference type="EMBL" id="WWCW01000005">
    <property type="protein sequence ID" value="MYM86137.1"/>
    <property type="molecule type" value="Genomic_DNA"/>
</dbReference>
<evidence type="ECO:0000256" key="1">
    <source>
        <dbReference type="SAM" id="SignalP"/>
    </source>
</evidence>